<dbReference type="PANTHER" id="PTHR43498:SF1">
    <property type="entry name" value="COB--COM HETERODISULFIDE REDUCTASE IRON-SULFUR SUBUNIT A"/>
    <property type="match status" value="1"/>
</dbReference>
<evidence type="ECO:0000313" key="7">
    <source>
        <dbReference type="Proteomes" id="UP000198982"/>
    </source>
</evidence>
<sequence length="608" mass="66221">MINPANMSESPANILIEAEDFDSYGGWVLDSQFETVMGSPYLLAHGLGRPVSDASTTINLERQGAYHVWVRAKDWVPSHHPGRFTVSINGVVLDTVFGANSEDWSWQPAGKISLEPGATTVVLHDLTGFDGRCDAIYLSTDDVAPPNEVNATSQAWRKALRGLPDKPLDAGHYDVVVVGGGISGCAAALTAARLGQSVALIHDRPVLGGNASNEIGLMPRGSQGALLNELAQRSANGDLAALSLLEAEPTAKVFLGHRIISVEKQDSKITAVQAIQARGGHERRITGSVFIDASGTAIIGVLAGAETLFGREARAEFNEPYAPEVGDDMHHGNTLFFRTRMAEHPVSFPEVPWATEVSKDYANLSGQLLEAGVENAPGPQAGANPSTPEFRFGSKADVFPATHFWEYGQWLDPYTNGELIRDYLMRALYGTFSNVKKLEPENYANLEFEWMAFVAAQGEFRRYRGDYVLSENDIRNHTSFPDALVPNDGAFCIHCAWEPGEGKYDFRLKDWIWDMRDKQAYGIPYRCLYSANIDNLLMAGKHISVTHVAGSSTKTMGNGSQHGIATGAAAFLCNQHKSSPRGLYENHLGELKALVDQLTACDHEHPPK</sequence>
<evidence type="ECO:0000256" key="3">
    <source>
        <dbReference type="ARBA" id="ARBA00023002"/>
    </source>
</evidence>
<dbReference type="EMBL" id="FNTJ01000003">
    <property type="protein sequence ID" value="SED30559.1"/>
    <property type="molecule type" value="Genomic_DNA"/>
</dbReference>
<accession>A0A1H4ZK99</accession>
<evidence type="ECO:0000256" key="4">
    <source>
        <dbReference type="ARBA" id="ARBA00023004"/>
    </source>
</evidence>
<dbReference type="Proteomes" id="UP000198982">
    <property type="component" value="Unassembled WGS sequence"/>
</dbReference>
<dbReference type="RefSeq" id="WP_208605339.1">
    <property type="nucleotide sequence ID" value="NZ_FNTJ01000003.1"/>
</dbReference>
<reference evidence="7" key="1">
    <citation type="submission" date="2016-10" db="EMBL/GenBank/DDBJ databases">
        <authorList>
            <person name="Varghese N."/>
            <person name="Submissions S."/>
        </authorList>
    </citation>
    <scope>NUCLEOTIDE SEQUENCE [LARGE SCALE GENOMIC DNA]</scope>
    <source>
        <strain evidence="7">DSM 9751</strain>
    </source>
</reference>
<evidence type="ECO:0000256" key="2">
    <source>
        <dbReference type="ARBA" id="ARBA00022723"/>
    </source>
</evidence>
<evidence type="ECO:0000256" key="1">
    <source>
        <dbReference type="ARBA" id="ARBA00022485"/>
    </source>
</evidence>
<keyword evidence="3" id="KW-0560">Oxidoreductase</keyword>
<keyword evidence="1" id="KW-0004">4Fe-4S</keyword>
<keyword evidence="5" id="KW-0411">Iron-sulfur</keyword>
<dbReference type="InterPro" id="IPR039650">
    <property type="entry name" value="HdrA-like"/>
</dbReference>
<gene>
    <name evidence="6" type="ORF">SAMN05216178_6707</name>
</gene>
<dbReference type="GO" id="GO:0051539">
    <property type="term" value="F:4 iron, 4 sulfur cluster binding"/>
    <property type="evidence" value="ECO:0007669"/>
    <property type="project" value="UniProtKB-KW"/>
</dbReference>
<dbReference type="Gene3D" id="3.50.50.60">
    <property type="entry name" value="FAD/NAD(P)-binding domain"/>
    <property type="match status" value="1"/>
</dbReference>
<evidence type="ECO:0000256" key="5">
    <source>
        <dbReference type="ARBA" id="ARBA00023014"/>
    </source>
</evidence>
<dbReference type="GO" id="GO:0046872">
    <property type="term" value="F:metal ion binding"/>
    <property type="evidence" value="ECO:0007669"/>
    <property type="project" value="UniProtKB-KW"/>
</dbReference>
<dbReference type="GO" id="GO:0016491">
    <property type="term" value="F:oxidoreductase activity"/>
    <property type="evidence" value="ECO:0007669"/>
    <property type="project" value="UniProtKB-KW"/>
</dbReference>
<proteinExistence type="predicted"/>
<keyword evidence="2" id="KW-0479">Metal-binding</keyword>
<keyword evidence="4" id="KW-0408">Iron</keyword>
<name>A0A1H4ZK99_9PSED</name>
<dbReference type="PANTHER" id="PTHR43498">
    <property type="entry name" value="FERREDOXIN:COB-COM HETERODISULFIDE REDUCTASE SUBUNIT A"/>
    <property type="match status" value="1"/>
</dbReference>
<organism evidence="6 7">
    <name type="scientific">Pseudomonas saponiphila</name>
    <dbReference type="NCBI Taxonomy" id="556534"/>
    <lineage>
        <taxon>Bacteria</taxon>
        <taxon>Pseudomonadati</taxon>
        <taxon>Pseudomonadota</taxon>
        <taxon>Gammaproteobacteria</taxon>
        <taxon>Pseudomonadales</taxon>
        <taxon>Pseudomonadaceae</taxon>
        <taxon>Pseudomonas</taxon>
    </lineage>
</organism>
<protein>
    <submittedName>
        <fullName evidence="6">FAD dependent oxidoreductase</fullName>
    </submittedName>
</protein>
<dbReference type="InterPro" id="IPR036188">
    <property type="entry name" value="FAD/NAD-bd_sf"/>
</dbReference>
<dbReference type="AlphaFoldDB" id="A0A1H4ZK99"/>
<evidence type="ECO:0000313" key="6">
    <source>
        <dbReference type="EMBL" id="SED30559.1"/>
    </source>
</evidence>
<keyword evidence="7" id="KW-1185">Reference proteome</keyword>
<dbReference type="SUPFAM" id="SSF51905">
    <property type="entry name" value="FAD/NAD(P)-binding domain"/>
    <property type="match status" value="1"/>
</dbReference>
<dbReference type="Pfam" id="PF12831">
    <property type="entry name" value="FAD_oxidored"/>
    <property type="match status" value="1"/>
</dbReference>
<dbReference type="Gene3D" id="2.60.120.260">
    <property type="entry name" value="Galactose-binding domain-like"/>
    <property type="match status" value="1"/>
</dbReference>